<dbReference type="GO" id="GO:0005737">
    <property type="term" value="C:cytoplasm"/>
    <property type="evidence" value="ECO:0007669"/>
    <property type="project" value="InterPro"/>
</dbReference>
<evidence type="ECO:0000256" key="9">
    <source>
        <dbReference type="ARBA" id="ARBA00022840"/>
    </source>
</evidence>
<dbReference type="InterPro" id="IPR005467">
    <property type="entry name" value="His_kinase_dom"/>
</dbReference>
<dbReference type="FunFam" id="3.30.565.10:FF:000016">
    <property type="entry name" value="Chemotaxis protein CheA, putative"/>
    <property type="match status" value="1"/>
</dbReference>
<dbReference type="EC" id="2.7.13.3" evidence="2"/>
<feature type="domain" description="HPt" evidence="15">
    <location>
        <begin position="1"/>
        <end position="105"/>
    </location>
</feature>
<evidence type="ECO:0000313" key="16">
    <source>
        <dbReference type="EMBL" id="MDO6421523.1"/>
    </source>
</evidence>
<keyword evidence="6 16" id="KW-0808">Transferase</keyword>
<evidence type="ECO:0000256" key="2">
    <source>
        <dbReference type="ARBA" id="ARBA00012438"/>
    </source>
</evidence>
<dbReference type="InterPro" id="IPR003594">
    <property type="entry name" value="HATPase_dom"/>
</dbReference>
<dbReference type="InterPro" id="IPR051315">
    <property type="entry name" value="Bact_Chemotaxis_CheA"/>
</dbReference>
<dbReference type="CDD" id="cd00088">
    <property type="entry name" value="HPT"/>
    <property type="match status" value="1"/>
</dbReference>
<evidence type="ECO:0000259" key="14">
    <source>
        <dbReference type="PROSITE" id="PS50851"/>
    </source>
</evidence>
<evidence type="ECO:0000256" key="3">
    <source>
        <dbReference type="ARBA" id="ARBA00021495"/>
    </source>
</evidence>
<evidence type="ECO:0000259" key="13">
    <source>
        <dbReference type="PROSITE" id="PS50109"/>
    </source>
</evidence>
<dbReference type="SMART" id="SM00387">
    <property type="entry name" value="HATPase_c"/>
    <property type="match status" value="1"/>
</dbReference>
<comment type="function">
    <text evidence="11">Involved in the transmission of sensory signals from the chemoreceptors to the flagellar motors. CheA is autophosphorylated; it can transfer its phosphate group to either CheB or CheY.</text>
</comment>
<dbReference type="InterPro" id="IPR036890">
    <property type="entry name" value="HATPase_C_sf"/>
</dbReference>
<dbReference type="Pfam" id="PF02895">
    <property type="entry name" value="H-kinase_dim"/>
    <property type="match status" value="1"/>
</dbReference>
<dbReference type="RefSeq" id="WP_303491000.1">
    <property type="nucleotide sequence ID" value="NZ_JAUOPB010000002.1"/>
</dbReference>
<reference evidence="16" key="1">
    <citation type="submission" date="2023-07" db="EMBL/GenBank/DDBJ databases">
        <title>Genome content predicts the carbon catabolic preferences of heterotrophic bacteria.</title>
        <authorList>
            <person name="Gralka M."/>
        </authorList>
    </citation>
    <scope>NUCLEOTIDE SEQUENCE</scope>
    <source>
        <strain evidence="16">I3M17_2</strain>
    </source>
</reference>
<evidence type="ECO:0000256" key="1">
    <source>
        <dbReference type="ARBA" id="ARBA00000085"/>
    </source>
</evidence>
<feature type="domain" description="Histidine kinase" evidence="13">
    <location>
        <begin position="436"/>
        <end position="649"/>
    </location>
</feature>
<dbReference type="PANTHER" id="PTHR43395">
    <property type="entry name" value="SENSOR HISTIDINE KINASE CHEA"/>
    <property type="match status" value="1"/>
</dbReference>
<dbReference type="FunFam" id="2.30.30.40:FF:000048">
    <property type="entry name" value="Chemotaxis protein CheA, putative"/>
    <property type="match status" value="1"/>
</dbReference>
<dbReference type="SUPFAM" id="SSF47226">
    <property type="entry name" value="Histidine-containing phosphotransfer domain, HPT domain"/>
    <property type="match status" value="1"/>
</dbReference>
<dbReference type="AlphaFoldDB" id="A0AAW7X3H0"/>
<evidence type="ECO:0000256" key="8">
    <source>
        <dbReference type="ARBA" id="ARBA00022777"/>
    </source>
</evidence>
<feature type="modified residue" description="Phosphohistidine" evidence="12">
    <location>
        <position position="48"/>
    </location>
</feature>
<comment type="catalytic activity">
    <reaction evidence="1">
        <text>ATP + protein L-histidine = ADP + protein N-phospho-L-histidine.</text>
        <dbReference type="EC" id="2.7.13.3"/>
    </reaction>
</comment>
<keyword evidence="5 12" id="KW-0597">Phosphoprotein</keyword>
<dbReference type="InterPro" id="IPR037006">
    <property type="entry name" value="CheA-like_homodim_sf"/>
</dbReference>
<dbReference type="SUPFAM" id="SSF50341">
    <property type="entry name" value="CheW-like"/>
    <property type="match status" value="1"/>
</dbReference>
<feature type="domain" description="CheW-like" evidence="14">
    <location>
        <begin position="651"/>
        <end position="786"/>
    </location>
</feature>
<evidence type="ECO:0000256" key="7">
    <source>
        <dbReference type="ARBA" id="ARBA00022741"/>
    </source>
</evidence>
<dbReference type="Pfam" id="PF01584">
    <property type="entry name" value="CheW"/>
    <property type="match status" value="1"/>
</dbReference>
<proteinExistence type="predicted"/>
<accession>A0AAW7X3H0</accession>
<dbReference type="InterPro" id="IPR036061">
    <property type="entry name" value="CheW-like_dom_sf"/>
</dbReference>
<dbReference type="InterPro" id="IPR008207">
    <property type="entry name" value="Sig_transdc_His_kin_Hpt_dom"/>
</dbReference>
<evidence type="ECO:0000313" key="17">
    <source>
        <dbReference type="Proteomes" id="UP001169760"/>
    </source>
</evidence>
<evidence type="ECO:0000256" key="11">
    <source>
        <dbReference type="ARBA" id="ARBA00035100"/>
    </source>
</evidence>
<dbReference type="InterPro" id="IPR002545">
    <property type="entry name" value="CheW-lke_dom"/>
</dbReference>
<dbReference type="PROSITE" id="PS50851">
    <property type="entry name" value="CHEW"/>
    <property type="match status" value="1"/>
</dbReference>
<dbReference type="PROSITE" id="PS50109">
    <property type="entry name" value="HIS_KIN"/>
    <property type="match status" value="1"/>
</dbReference>
<dbReference type="InterPro" id="IPR036097">
    <property type="entry name" value="HisK_dim/P_sf"/>
</dbReference>
<dbReference type="PRINTS" id="PR00344">
    <property type="entry name" value="BCTRLSENSOR"/>
</dbReference>
<gene>
    <name evidence="16" type="ORF">Q4521_03470</name>
</gene>
<name>A0AAW7X3H0_9GAMM</name>
<keyword evidence="10" id="KW-0902">Two-component regulatory system</keyword>
<dbReference type="Pfam" id="PF02518">
    <property type="entry name" value="HATPase_c"/>
    <property type="match status" value="1"/>
</dbReference>
<evidence type="ECO:0000259" key="15">
    <source>
        <dbReference type="PROSITE" id="PS50894"/>
    </source>
</evidence>
<dbReference type="PROSITE" id="PS50894">
    <property type="entry name" value="HPT"/>
    <property type="match status" value="1"/>
</dbReference>
<dbReference type="PANTHER" id="PTHR43395:SF10">
    <property type="entry name" value="CHEMOTAXIS PROTEIN CHEA"/>
    <property type="match status" value="1"/>
</dbReference>
<dbReference type="SMART" id="SM00260">
    <property type="entry name" value="CheW"/>
    <property type="match status" value="1"/>
</dbReference>
<evidence type="ECO:0000256" key="10">
    <source>
        <dbReference type="ARBA" id="ARBA00023012"/>
    </source>
</evidence>
<dbReference type="Proteomes" id="UP001169760">
    <property type="component" value="Unassembled WGS sequence"/>
</dbReference>
<sequence>MSIDLSQFHQVFFEESVEGLDIMESALMELDPANVDDETINAIFRCAHSIKGGSATFSFNAICDFTHVLETLLDQVRSGQRTLVLRHVDLLLESVDCMREMLALAQNGDLEKTEQADYLQQQFETILAGDNSSETNADNGAGNTALAGAAKPQLAQQNEQAPWQITFRPSLAIMQTGNDPMRILRELRNSGAEEIIANWDSLPSWSSFDPEQCYLAWQAIAPAEINKSSLEEVFEWVTDLADISIEHGRVTQTLNTAQSDKKQYWKIHFVPSIDIMRTGNDPVRILSELKNSATHYECIAHTKGLPDFADLEPESCYLGWDIKLESDTTEAQIETVFEWVADESQLTISSLVPSSESNIEADHVDTPAAQLTVATPIDKPDSKKPNKTKAASKTNTDATFIRVGIDKIDNLINMVGELVITQSMLGQLSDDVDIAKVPRLVEGLNQLEQNTRELQEGVMRIRMLPISFSFNRFPRLVRDLSQRLEKQVDLVISGENTELDKTVMEKIGDPLVHLVRNAVDHGIELPAARLAAGKPEVGTITLDAYHKGGNIVIEIKDDGAGLNRDKVLQKAIDKQIVSASDAAMMTDEQVYDLIFQPGFSTAAAVTDVSGRGVGMDVVKRNIQALNGTVDIASTLGEGSTITIRLPLTLAILDGQLIRVGSNIYIFPLISIVESMQCRSEYVNQLAGGQQVFRLRDEYVPIIELSKTFAIPSDTDSIDGALMVVVEFDGQKVGVIVDELLGQQQVVIKSLEQNYKQVEGISGATILGDGTVALILDVQSIVDLFSQKLVVAQNISTRADGYQIMRSAKALN</sequence>
<comment type="caution">
    <text evidence="16">The sequence shown here is derived from an EMBL/GenBank/DDBJ whole genome shotgun (WGS) entry which is preliminary data.</text>
</comment>
<keyword evidence="7" id="KW-0547">Nucleotide-binding</keyword>
<dbReference type="SMART" id="SM01231">
    <property type="entry name" value="H-kinase_dim"/>
    <property type="match status" value="1"/>
</dbReference>
<evidence type="ECO:0000256" key="4">
    <source>
        <dbReference type="ARBA" id="ARBA00022500"/>
    </source>
</evidence>
<dbReference type="Pfam" id="PF01627">
    <property type="entry name" value="Hpt"/>
    <property type="match status" value="1"/>
</dbReference>
<keyword evidence="8" id="KW-0418">Kinase</keyword>
<dbReference type="SMART" id="SM00073">
    <property type="entry name" value="HPT"/>
    <property type="match status" value="1"/>
</dbReference>
<dbReference type="Gene3D" id="2.30.30.40">
    <property type="entry name" value="SH3 Domains"/>
    <property type="match status" value="1"/>
</dbReference>
<dbReference type="GO" id="GO:0000155">
    <property type="term" value="F:phosphorelay sensor kinase activity"/>
    <property type="evidence" value="ECO:0007669"/>
    <property type="project" value="InterPro"/>
</dbReference>
<dbReference type="CDD" id="cd16916">
    <property type="entry name" value="HATPase_CheA-like"/>
    <property type="match status" value="1"/>
</dbReference>
<keyword evidence="4" id="KW-0145">Chemotaxis</keyword>
<dbReference type="Gene3D" id="1.10.287.560">
    <property type="entry name" value="Histidine kinase CheA-like, homodimeric domain"/>
    <property type="match status" value="1"/>
</dbReference>
<dbReference type="InterPro" id="IPR004105">
    <property type="entry name" value="CheA-like_dim"/>
</dbReference>
<dbReference type="SUPFAM" id="SSF55874">
    <property type="entry name" value="ATPase domain of HSP90 chaperone/DNA topoisomerase II/histidine kinase"/>
    <property type="match status" value="1"/>
</dbReference>
<dbReference type="GO" id="GO:0005524">
    <property type="term" value="F:ATP binding"/>
    <property type="evidence" value="ECO:0007669"/>
    <property type="project" value="UniProtKB-KW"/>
</dbReference>
<keyword evidence="9" id="KW-0067">ATP-binding</keyword>
<dbReference type="SUPFAM" id="SSF47384">
    <property type="entry name" value="Homodimeric domain of signal transducing histidine kinase"/>
    <property type="match status" value="1"/>
</dbReference>
<dbReference type="CDD" id="cd00731">
    <property type="entry name" value="CheA_reg"/>
    <property type="match status" value="1"/>
</dbReference>
<dbReference type="Gene3D" id="1.20.120.160">
    <property type="entry name" value="HPT domain"/>
    <property type="match status" value="1"/>
</dbReference>
<evidence type="ECO:0000256" key="12">
    <source>
        <dbReference type="PROSITE-ProRule" id="PRU00110"/>
    </source>
</evidence>
<dbReference type="Gene3D" id="3.30.565.10">
    <property type="entry name" value="Histidine kinase-like ATPase, C-terminal domain"/>
    <property type="match status" value="1"/>
</dbReference>
<dbReference type="InterPro" id="IPR036641">
    <property type="entry name" value="HPT_dom_sf"/>
</dbReference>
<organism evidence="16 17">
    <name type="scientific">Saccharophagus degradans</name>
    <dbReference type="NCBI Taxonomy" id="86304"/>
    <lineage>
        <taxon>Bacteria</taxon>
        <taxon>Pseudomonadati</taxon>
        <taxon>Pseudomonadota</taxon>
        <taxon>Gammaproteobacteria</taxon>
        <taxon>Cellvibrionales</taxon>
        <taxon>Cellvibrionaceae</taxon>
        <taxon>Saccharophagus</taxon>
    </lineage>
</organism>
<dbReference type="GO" id="GO:0006935">
    <property type="term" value="P:chemotaxis"/>
    <property type="evidence" value="ECO:0007669"/>
    <property type="project" value="UniProtKB-KW"/>
</dbReference>
<evidence type="ECO:0000256" key="5">
    <source>
        <dbReference type="ARBA" id="ARBA00022553"/>
    </source>
</evidence>
<evidence type="ECO:0000256" key="6">
    <source>
        <dbReference type="ARBA" id="ARBA00022679"/>
    </source>
</evidence>
<protein>
    <recommendedName>
        <fullName evidence="3">Chemotaxis protein CheA</fullName>
        <ecNumber evidence="2">2.7.13.3</ecNumber>
    </recommendedName>
</protein>
<dbReference type="InterPro" id="IPR004358">
    <property type="entry name" value="Sig_transdc_His_kin-like_C"/>
</dbReference>
<dbReference type="EMBL" id="JAUOPB010000002">
    <property type="protein sequence ID" value="MDO6421523.1"/>
    <property type="molecule type" value="Genomic_DNA"/>
</dbReference>